<gene>
    <name evidence="1" type="ORF">ACFQY8_00020</name>
</gene>
<evidence type="ECO:0000313" key="2">
    <source>
        <dbReference type="Proteomes" id="UP001597036"/>
    </source>
</evidence>
<sequence length="136" mass="15257">MDEFDDKAYLERLALELKSHHFPFIMGEDGQLTLVDDDSETVYYVNVFKADHVFIDLSVVLAKAYNQGLRGQLLDYVSLISRTVNFVKAFLIEENNEIHIAFGATVFQQFEKDTVAGIIGALSNIHAVIETANKSA</sequence>
<name>A0ABW2Y3P1_9BIFI</name>
<dbReference type="Proteomes" id="UP001597036">
    <property type="component" value="Unassembled WGS sequence"/>
</dbReference>
<evidence type="ECO:0000313" key="1">
    <source>
        <dbReference type="EMBL" id="MFD0704144.1"/>
    </source>
</evidence>
<dbReference type="EMBL" id="JBHTHQ010000001">
    <property type="protein sequence ID" value="MFD0704144.1"/>
    <property type="molecule type" value="Genomic_DNA"/>
</dbReference>
<keyword evidence="2" id="KW-1185">Reference proteome</keyword>
<comment type="caution">
    <text evidence="1">The sequence shown here is derived from an EMBL/GenBank/DDBJ whole genome shotgun (WGS) entry which is preliminary data.</text>
</comment>
<reference evidence="2" key="1">
    <citation type="journal article" date="2019" name="Int. J. Syst. Evol. Microbiol.">
        <title>The Global Catalogue of Microorganisms (GCM) 10K type strain sequencing project: providing services to taxonomists for standard genome sequencing and annotation.</title>
        <authorList>
            <consortium name="The Broad Institute Genomics Platform"/>
            <consortium name="The Broad Institute Genome Sequencing Center for Infectious Disease"/>
            <person name="Wu L."/>
            <person name="Ma J."/>
        </authorList>
    </citation>
    <scope>NUCLEOTIDE SEQUENCE [LARGE SCALE GENOMIC DNA]</scope>
    <source>
        <strain evidence="2">CCM 8604</strain>
    </source>
</reference>
<protein>
    <recommendedName>
        <fullName evidence="3">Sensory transduction regulator</fullName>
    </recommendedName>
</protein>
<proteinExistence type="predicted"/>
<accession>A0ABW2Y3P1</accession>
<organism evidence="1 2">
    <name type="scientific">Alloscardovia venturai</name>
    <dbReference type="NCBI Taxonomy" id="1769421"/>
    <lineage>
        <taxon>Bacteria</taxon>
        <taxon>Bacillati</taxon>
        <taxon>Actinomycetota</taxon>
        <taxon>Actinomycetes</taxon>
        <taxon>Bifidobacteriales</taxon>
        <taxon>Bifidobacteriaceae</taxon>
        <taxon>Alloscardovia</taxon>
    </lineage>
</organism>
<evidence type="ECO:0008006" key="3">
    <source>
        <dbReference type="Google" id="ProtNLM"/>
    </source>
</evidence>